<proteinExistence type="inferred from homology"/>
<keyword evidence="6 12" id="KW-0028">Amino-acid biosynthesis</keyword>
<name>A0AA48M687_9BACL</name>
<accession>A0AA48M687</accession>
<dbReference type="GO" id="GO:0009088">
    <property type="term" value="P:threonine biosynthetic process"/>
    <property type="evidence" value="ECO:0007669"/>
    <property type="project" value="UniProtKB-KW"/>
</dbReference>
<sequence>MLYKQKTGWKNMSVVKVGLLGLGTVGGGVVKTIRSQQEKLSARLGKRIEIVKALVRDSRKQRAVQVEPSLLTTRFADVLESDVDIVVEVMGGVEPTYDYVRSLIEKGCHVVTANKELLAKRGAELVELANRHGVHLAYEASVAGGIPILGVLRQFLRTNDITKVCGILNGTTNFILSQMEEAQLPYDDVLKRAQELGYAEADPSSDVEGWDALYKLYILAQLVFGESLPLSAIERQGIVEVSQSHIRLAKELGYRIKLLAQAHQGNGGLHLSVRPTLVPLEHPLARIQDAYNAVQVEGSLVGDLLFTGKGAGELPTASAVVEDLAYLLTQPFAPHPAWRERPEAVPSSRLSSGLDFCCLAGTAAGVTPEQVLLFLERAGVSVRRMTVQYDSGSVLRVGLLAAGLQEEHVGLLERDFGLEARLYPVLEAADDQDADGGSAGL</sequence>
<dbReference type="InterPro" id="IPR001342">
    <property type="entry name" value="HDH_cat"/>
</dbReference>
<dbReference type="SUPFAM" id="SSF51735">
    <property type="entry name" value="NAD(P)-binding Rossmann-fold domains"/>
    <property type="match status" value="1"/>
</dbReference>
<evidence type="ECO:0000256" key="4">
    <source>
        <dbReference type="ARBA" id="ARBA00013213"/>
    </source>
</evidence>
<dbReference type="InterPro" id="IPR036291">
    <property type="entry name" value="NAD(P)-bd_dom_sf"/>
</dbReference>
<dbReference type="InterPro" id="IPR019811">
    <property type="entry name" value="HDH_CS"/>
</dbReference>
<dbReference type="EMBL" id="OY569118">
    <property type="protein sequence ID" value="CAJ1002036.1"/>
    <property type="molecule type" value="Genomic_DNA"/>
</dbReference>
<keyword evidence="10 12" id="KW-0486">Methionine biosynthesis</keyword>
<dbReference type="GO" id="GO:0050661">
    <property type="term" value="F:NADP binding"/>
    <property type="evidence" value="ECO:0007669"/>
    <property type="project" value="InterPro"/>
</dbReference>
<reference evidence="16" key="1">
    <citation type="submission" date="2023-07" db="EMBL/GenBank/DDBJ databases">
        <authorList>
            <person name="Ivanov I."/>
            <person name="Teneva D."/>
            <person name="Stoikov I."/>
        </authorList>
    </citation>
    <scope>NUCLEOTIDE SEQUENCE</scope>
    <source>
        <strain evidence="16">4475</strain>
    </source>
</reference>
<evidence type="ECO:0000256" key="2">
    <source>
        <dbReference type="ARBA" id="ARBA00005062"/>
    </source>
</evidence>
<dbReference type="Pfam" id="PF00742">
    <property type="entry name" value="Homoserine_dh"/>
    <property type="match status" value="1"/>
</dbReference>
<comment type="similarity">
    <text evidence="3 13">Belongs to the homoserine dehydrogenase family.</text>
</comment>
<gene>
    <name evidence="16" type="ORF">BSPP4475_06910</name>
</gene>
<evidence type="ECO:0000256" key="5">
    <source>
        <dbReference type="ARBA" id="ARBA00013376"/>
    </source>
</evidence>
<evidence type="ECO:0000256" key="6">
    <source>
        <dbReference type="ARBA" id="ARBA00022605"/>
    </source>
</evidence>
<comment type="pathway">
    <text evidence="1 12">Amino-acid biosynthesis; L-threonine biosynthesis; L-threonine from L-aspartate: step 3/5.</text>
</comment>
<dbReference type="PANTHER" id="PTHR43331:SF1">
    <property type="entry name" value="HOMOSERINE DEHYDROGENASE"/>
    <property type="match status" value="1"/>
</dbReference>
<evidence type="ECO:0000256" key="11">
    <source>
        <dbReference type="ARBA" id="ARBA00048841"/>
    </source>
</evidence>
<keyword evidence="8 12" id="KW-0560">Oxidoreductase</keyword>
<dbReference type="NCBIfam" id="NF004976">
    <property type="entry name" value="PRK06349.1"/>
    <property type="match status" value="1"/>
</dbReference>
<protein>
    <recommendedName>
        <fullName evidence="5 12">Homoserine dehydrogenase</fullName>
        <ecNumber evidence="4 12">1.1.1.3</ecNumber>
    </recommendedName>
</protein>
<evidence type="ECO:0000256" key="13">
    <source>
        <dbReference type="RuleBase" id="RU004171"/>
    </source>
</evidence>
<evidence type="ECO:0000256" key="8">
    <source>
        <dbReference type="ARBA" id="ARBA00023002"/>
    </source>
</evidence>
<dbReference type="PROSITE" id="PS01042">
    <property type="entry name" value="HOMOSER_DHGENASE"/>
    <property type="match status" value="1"/>
</dbReference>
<dbReference type="AlphaFoldDB" id="A0AA48M687"/>
<dbReference type="KEGG" id="bayd:BSPP4475_06910"/>
<dbReference type="Pfam" id="PF03447">
    <property type="entry name" value="NAD_binding_3"/>
    <property type="match status" value="1"/>
</dbReference>
<dbReference type="EC" id="1.1.1.3" evidence="4 12"/>
<dbReference type="Gene3D" id="3.40.50.720">
    <property type="entry name" value="NAD(P)-binding Rossmann-like Domain"/>
    <property type="match status" value="1"/>
</dbReference>
<feature type="domain" description="Homoserine dehydrogenase catalytic" evidence="14">
    <location>
        <begin position="147"/>
        <end position="324"/>
    </location>
</feature>
<evidence type="ECO:0000256" key="9">
    <source>
        <dbReference type="ARBA" id="ARBA00023053"/>
    </source>
</evidence>
<comment type="catalytic activity">
    <reaction evidence="11">
        <text>L-homoserine + NADP(+) = L-aspartate 4-semialdehyde + NADPH + H(+)</text>
        <dbReference type="Rhea" id="RHEA:15761"/>
        <dbReference type="ChEBI" id="CHEBI:15378"/>
        <dbReference type="ChEBI" id="CHEBI:57476"/>
        <dbReference type="ChEBI" id="CHEBI:57783"/>
        <dbReference type="ChEBI" id="CHEBI:58349"/>
        <dbReference type="ChEBI" id="CHEBI:537519"/>
        <dbReference type="EC" id="1.1.1.3"/>
    </reaction>
    <physiologicalReaction direction="right-to-left" evidence="11">
        <dbReference type="Rhea" id="RHEA:15763"/>
    </physiologicalReaction>
</comment>
<keyword evidence="17" id="KW-1185">Reference proteome</keyword>
<evidence type="ECO:0000256" key="10">
    <source>
        <dbReference type="ARBA" id="ARBA00023167"/>
    </source>
</evidence>
<evidence type="ECO:0000313" key="16">
    <source>
        <dbReference type="EMBL" id="CAJ1002036.1"/>
    </source>
</evidence>
<evidence type="ECO:0000256" key="12">
    <source>
        <dbReference type="RuleBase" id="RU000579"/>
    </source>
</evidence>
<comment type="pathway">
    <text evidence="2 12">Amino-acid biosynthesis; L-methionine biosynthesis via de novo pathway; L-homoserine from L-aspartate: step 3/3.</text>
</comment>
<dbReference type="InterPro" id="IPR005106">
    <property type="entry name" value="Asp/hSer_DH_NAD-bd"/>
</dbReference>
<keyword evidence="12" id="KW-0521">NADP</keyword>
<evidence type="ECO:0000313" key="17">
    <source>
        <dbReference type="Proteomes" id="UP001189619"/>
    </source>
</evidence>
<dbReference type="PANTHER" id="PTHR43331">
    <property type="entry name" value="HOMOSERINE DEHYDROGENASE"/>
    <property type="match status" value="1"/>
</dbReference>
<dbReference type="SUPFAM" id="SSF55347">
    <property type="entry name" value="Glyceraldehyde-3-phosphate dehydrogenase-like, C-terminal domain"/>
    <property type="match status" value="1"/>
</dbReference>
<dbReference type="GO" id="GO:0004412">
    <property type="term" value="F:homoserine dehydrogenase activity"/>
    <property type="evidence" value="ECO:0007669"/>
    <property type="project" value="UniProtKB-EC"/>
</dbReference>
<dbReference type="RefSeq" id="WP_304415291.1">
    <property type="nucleotide sequence ID" value="NZ_OY569118.1"/>
</dbReference>
<evidence type="ECO:0000256" key="1">
    <source>
        <dbReference type="ARBA" id="ARBA00005056"/>
    </source>
</evidence>
<feature type="domain" description="Aspartate/homoserine dehydrogenase NAD-binding" evidence="15">
    <location>
        <begin position="21"/>
        <end position="139"/>
    </location>
</feature>
<keyword evidence="9" id="KW-0915">Sodium</keyword>
<evidence type="ECO:0000256" key="7">
    <source>
        <dbReference type="ARBA" id="ARBA00022697"/>
    </source>
</evidence>
<evidence type="ECO:0000256" key="3">
    <source>
        <dbReference type="ARBA" id="ARBA00006753"/>
    </source>
</evidence>
<organism evidence="16 17">
    <name type="scientific">Brevibacillus aydinogluensis</name>
    <dbReference type="NCBI Taxonomy" id="927786"/>
    <lineage>
        <taxon>Bacteria</taxon>
        <taxon>Bacillati</taxon>
        <taxon>Bacillota</taxon>
        <taxon>Bacilli</taxon>
        <taxon>Bacillales</taxon>
        <taxon>Paenibacillaceae</taxon>
        <taxon>Brevibacillus</taxon>
    </lineage>
</organism>
<dbReference type="Gene3D" id="3.30.360.10">
    <property type="entry name" value="Dihydrodipicolinate Reductase, domain 2"/>
    <property type="match status" value="1"/>
</dbReference>
<evidence type="ECO:0000259" key="14">
    <source>
        <dbReference type="Pfam" id="PF00742"/>
    </source>
</evidence>
<keyword evidence="7 12" id="KW-0791">Threonine biosynthesis</keyword>
<dbReference type="Proteomes" id="UP001189619">
    <property type="component" value="Chromosome"/>
</dbReference>
<evidence type="ECO:0000259" key="15">
    <source>
        <dbReference type="Pfam" id="PF03447"/>
    </source>
</evidence>
<dbReference type="FunFam" id="3.30.360.10:FF:000005">
    <property type="entry name" value="Homoserine dehydrogenase"/>
    <property type="match status" value="1"/>
</dbReference>
<dbReference type="GO" id="GO:0009086">
    <property type="term" value="P:methionine biosynthetic process"/>
    <property type="evidence" value="ECO:0007669"/>
    <property type="project" value="UniProtKB-KW"/>
</dbReference>